<sequence length="223" mass="25892">MNELVYLKNDEAVCDSLQVAEKFGKRHDKLIAEIRRMYGELIGKRGVQNGGAKFFFESTYENRGKRYPIFLMTRDGFSLLVMGFTGKEALEWKLQYIRAFNQMENFIREKSTQMWIETRKAGKLTRKAETDTIQKLVEYAKGQGSSHAEMLYMTYSRLANKMAGINKRDEATVMQLNNLSLMENIILHEVDLGIMQGKHYQGIYRDCKKRLEAVKDLAYLEAV</sequence>
<dbReference type="RefSeq" id="WP_055066186.1">
    <property type="nucleotide sequence ID" value="NZ_CYZD01000009.1"/>
</dbReference>
<dbReference type="EMBL" id="CYZD01000009">
    <property type="protein sequence ID" value="CUO34002.1"/>
    <property type="molecule type" value="Genomic_DNA"/>
</dbReference>
<dbReference type="NCBIfam" id="TIGR02681">
    <property type="entry name" value="phage_pRha"/>
    <property type="match status" value="1"/>
</dbReference>
<dbReference type="InterPro" id="IPR014054">
    <property type="entry name" value="Phage_regulatory_Rha"/>
</dbReference>
<reference evidence="1 2" key="1">
    <citation type="submission" date="2015-09" db="EMBL/GenBank/DDBJ databases">
        <authorList>
            <consortium name="Pathogen Informatics"/>
        </authorList>
    </citation>
    <scope>NUCLEOTIDE SEQUENCE [LARGE SCALE GENOMIC DNA]</scope>
    <source>
        <strain evidence="1 2">2789STDY5608837</strain>
    </source>
</reference>
<organism evidence="1 2">
    <name type="scientific">Blautia obeum</name>
    <dbReference type="NCBI Taxonomy" id="40520"/>
    <lineage>
        <taxon>Bacteria</taxon>
        <taxon>Bacillati</taxon>
        <taxon>Bacillota</taxon>
        <taxon>Clostridia</taxon>
        <taxon>Lachnospirales</taxon>
        <taxon>Lachnospiraceae</taxon>
        <taxon>Blautia</taxon>
    </lineage>
</organism>
<protein>
    <submittedName>
        <fullName evidence="1">Uncharacterized phage-encoded protein</fullName>
    </submittedName>
</protein>
<dbReference type="AlphaFoldDB" id="A0A174E811"/>
<name>A0A174E811_9FIRM</name>
<gene>
    <name evidence="1" type="ORF">ERS852394_01972</name>
</gene>
<proteinExistence type="predicted"/>
<evidence type="ECO:0000313" key="1">
    <source>
        <dbReference type="EMBL" id="CUO34002.1"/>
    </source>
</evidence>
<dbReference type="Pfam" id="PF09669">
    <property type="entry name" value="Phage_pRha"/>
    <property type="match status" value="1"/>
</dbReference>
<dbReference type="Proteomes" id="UP000095409">
    <property type="component" value="Unassembled WGS sequence"/>
</dbReference>
<evidence type="ECO:0000313" key="2">
    <source>
        <dbReference type="Proteomes" id="UP000095409"/>
    </source>
</evidence>
<accession>A0A174E811</accession>